<dbReference type="GO" id="GO:0020037">
    <property type="term" value="F:heme binding"/>
    <property type="evidence" value="ECO:0007669"/>
    <property type="project" value="InterPro"/>
</dbReference>
<dbReference type="InterPro" id="IPR001128">
    <property type="entry name" value="Cyt_P450"/>
</dbReference>
<proteinExistence type="inferred from homology"/>
<dbReference type="PRINTS" id="PR00385">
    <property type="entry name" value="P450"/>
</dbReference>
<dbReference type="GO" id="GO:0005506">
    <property type="term" value="F:iron ion binding"/>
    <property type="evidence" value="ECO:0007669"/>
    <property type="project" value="InterPro"/>
</dbReference>
<evidence type="ECO:0000313" key="7">
    <source>
        <dbReference type="EMBL" id="RDW78508.1"/>
    </source>
</evidence>
<comment type="similarity">
    <text evidence="5">Belongs to the cytochrome P450 family.</text>
</comment>
<dbReference type="PANTHER" id="PTHR24305:SF152">
    <property type="entry name" value="P450, PUTATIVE (EUROFUNG)-RELATED"/>
    <property type="match status" value="1"/>
</dbReference>
<dbReference type="Proteomes" id="UP000256328">
    <property type="component" value="Unassembled WGS sequence"/>
</dbReference>
<evidence type="ECO:0000256" key="4">
    <source>
        <dbReference type="PIRSR" id="PIRSR602401-1"/>
    </source>
</evidence>
<dbReference type="GO" id="GO:0016705">
    <property type="term" value="F:oxidoreductase activity, acting on paired donors, with incorporation or reduction of molecular oxygen"/>
    <property type="evidence" value="ECO:0007669"/>
    <property type="project" value="InterPro"/>
</dbReference>
<feature type="binding site" description="axial binding residue" evidence="4">
    <location>
        <position position="449"/>
    </location>
    <ligand>
        <name>heme</name>
        <dbReference type="ChEBI" id="CHEBI:30413"/>
    </ligand>
    <ligandPart>
        <name>Fe</name>
        <dbReference type="ChEBI" id="CHEBI:18248"/>
    </ligandPart>
</feature>
<feature type="transmembrane region" description="Helical" evidence="6">
    <location>
        <begin position="14"/>
        <end position="32"/>
    </location>
</feature>
<dbReference type="Pfam" id="PF00067">
    <property type="entry name" value="p450"/>
    <property type="match status" value="1"/>
</dbReference>
<dbReference type="InterPro" id="IPR017972">
    <property type="entry name" value="Cyt_P450_CS"/>
</dbReference>
<evidence type="ECO:0000256" key="6">
    <source>
        <dbReference type="SAM" id="Phobius"/>
    </source>
</evidence>
<dbReference type="Gene3D" id="1.10.630.10">
    <property type="entry name" value="Cytochrome P450"/>
    <property type="match status" value="1"/>
</dbReference>
<comment type="caution">
    <text evidence="7">The sequence shown here is derived from an EMBL/GenBank/DDBJ whole genome shotgun (WGS) entry which is preliminary data.</text>
</comment>
<name>A0A3D8RWY3_9HELO</name>
<keyword evidence="6" id="KW-0812">Transmembrane</keyword>
<dbReference type="PROSITE" id="PS51257">
    <property type="entry name" value="PROKAR_LIPOPROTEIN"/>
    <property type="match status" value="1"/>
</dbReference>
<keyword evidence="3 4" id="KW-0408">Iron</keyword>
<keyword evidence="6" id="KW-1133">Transmembrane helix</keyword>
<dbReference type="InterPro" id="IPR002401">
    <property type="entry name" value="Cyt_P450_E_grp-I"/>
</dbReference>
<evidence type="ECO:0000256" key="1">
    <source>
        <dbReference type="ARBA" id="ARBA00001971"/>
    </source>
</evidence>
<evidence type="ECO:0000256" key="2">
    <source>
        <dbReference type="ARBA" id="ARBA00022723"/>
    </source>
</evidence>
<dbReference type="GO" id="GO:0004497">
    <property type="term" value="F:monooxygenase activity"/>
    <property type="evidence" value="ECO:0007669"/>
    <property type="project" value="UniProtKB-KW"/>
</dbReference>
<comment type="cofactor">
    <cofactor evidence="1 4">
        <name>heme</name>
        <dbReference type="ChEBI" id="CHEBI:30413"/>
    </cofactor>
</comment>
<protein>
    <submittedName>
        <fullName evidence="7">Cytochrome P450-11</fullName>
    </submittedName>
</protein>
<dbReference type="AlphaFoldDB" id="A0A3D8RWY3"/>
<dbReference type="InterPro" id="IPR050121">
    <property type="entry name" value="Cytochrome_P450_monoxygenase"/>
</dbReference>
<keyword evidence="5" id="KW-0503">Monooxygenase</keyword>
<keyword evidence="2 4" id="KW-0479">Metal-binding</keyword>
<evidence type="ECO:0000256" key="5">
    <source>
        <dbReference type="RuleBase" id="RU000461"/>
    </source>
</evidence>
<gene>
    <name evidence="7" type="ORF">BP5796_06360</name>
</gene>
<dbReference type="PRINTS" id="PR00463">
    <property type="entry name" value="EP450I"/>
</dbReference>
<dbReference type="InterPro" id="IPR036396">
    <property type="entry name" value="Cyt_P450_sf"/>
</dbReference>
<dbReference type="SUPFAM" id="SSF48264">
    <property type="entry name" value="Cytochrome P450"/>
    <property type="match status" value="1"/>
</dbReference>
<organism evidence="7 8">
    <name type="scientific">Coleophoma crateriformis</name>
    <dbReference type="NCBI Taxonomy" id="565419"/>
    <lineage>
        <taxon>Eukaryota</taxon>
        <taxon>Fungi</taxon>
        <taxon>Dikarya</taxon>
        <taxon>Ascomycota</taxon>
        <taxon>Pezizomycotina</taxon>
        <taxon>Leotiomycetes</taxon>
        <taxon>Helotiales</taxon>
        <taxon>Dermateaceae</taxon>
        <taxon>Coleophoma</taxon>
    </lineage>
</organism>
<dbReference type="PANTHER" id="PTHR24305">
    <property type="entry name" value="CYTOCHROME P450"/>
    <property type="match status" value="1"/>
</dbReference>
<keyword evidence="5" id="KW-0560">Oxidoreductase</keyword>
<keyword evidence="8" id="KW-1185">Reference proteome</keyword>
<evidence type="ECO:0000313" key="8">
    <source>
        <dbReference type="Proteomes" id="UP000256328"/>
    </source>
</evidence>
<dbReference type="PROSITE" id="PS00086">
    <property type="entry name" value="CYTOCHROME_P450"/>
    <property type="match status" value="1"/>
</dbReference>
<dbReference type="EMBL" id="PDLN01000008">
    <property type="protein sequence ID" value="RDW78508.1"/>
    <property type="molecule type" value="Genomic_DNA"/>
</dbReference>
<dbReference type="CDD" id="cd11062">
    <property type="entry name" value="CYP58-like"/>
    <property type="match status" value="1"/>
</dbReference>
<reference evidence="7 8" key="1">
    <citation type="journal article" date="2018" name="IMA Fungus">
        <title>IMA Genome-F 9: Draft genome sequence of Annulohypoxylon stygium, Aspergillus mulundensis, Berkeleyomyces basicola (syn. Thielaviopsis basicola), Ceratocystis smalleyi, two Cercospora beticola strains, Coleophoma cylindrospora, Fusarium fracticaudum, Phialophora cf. hyalina, and Morchella septimelata.</title>
        <authorList>
            <person name="Wingfield B.D."/>
            <person name="Bills G.F."/>
            <person name="Dong Y."/>
            <person name="Huang W."/>
            <person name="Nel W.J."/>
            <person name="Swalarsk-Parry B.S."/>
            <person name="Vaghefi N."/>
            <person name="Wilken P.M."/>
            <person name="An Z."/>
            <person name="de Beer Z.W."/>
            <person name="De Vos L."/>
            <person name="Chen L."/>
            <person name="Duong T.A."/>
            <person name="Gao Y."/>
            <person name="Hammerbacher A."/>
            <person name="Kikkert J.R."/>
            <person name="Li Y."/>
            <person name="Li H."/>
            <person name="Li K."/>
            <person name="Li Q."/>
            <person name="Liu X."/>
            <person name="Ma X."/>
            <person name="Naidoo K."/>
            <person name="Pethybridge S.J."/>
            <person name="Sun J."/>
            <person name="Steenkamp E.T."/>
            <person name="van der Nest M.A."/>
            <person name="van Wyk S."/>
            <person name="Wingfield M.J."/>
            <person name="Xiong C."/>
            <person name="Yue Q."/>
            <person name="Zhang X."/>
        </authorList>
    </citation>
    <scope>NUCLEOTIDE SEQUENCE [LARGE SCALE GENOMIC DNA]</scope>
    <source>
        <strain evidence="7 8">BP5796</strain>
    </source>
</reference>
<dbReference type="OrthoDB" id="3945418at2759"/>
<keyword evidence="6" id="KW-0472">Membrane</keyword>
<evidence type="ECO:0000256" key="3">
    <source>
        <dbReference type="ARBA" id="ARBA00023004"/>
    </source>
</evidence>
<accession>A0A3D8RWY3</accession>
<keyword evidence="4 5" id="KW-0349">Heme</keyword>
<sequence length="510" mass="58049">MAIPSSRLDLLPPASALVACMVILGLTTLYVYRLYFSPLAHFPGPKLAAVSRWYEAYYEIVCLGQYSRRINQMHDEYGPIVRVAPDELHIRDSSFFDTVYMYPKVKKHGWDTRFGSKASTFTTADSALHRRRRAALSPMFSRRSIQRLMPLIRENIELMSRRLSEFQESNRPLCLTDAFPALTGDIIMEYSFGFCYKSLEDQNFASFHEAFNAIGAAGHIGAQFPGFFWLMNQIPVSITQKMQPALSSLLRMKRDQSDLVAKTIREHDAGTQSDRRTIFSEIIRSNLPPEDKTQQRLADEAQTVVGAGVETTSFALCVGSFHIAGTPQIYERLHTELVGVCPDWTALPDLHELEKLPYLKACILESLRLSYGLSARNPRTHDRPIQYKEWTIPAETVIAMTIVDVHHDEKIFPDSHAFIPERWLSDPKTADGTPLEHYLVAFGRGPRACLGINMAWTELYLAIAMIFRRFKFELFETEISDVTLEHDNFIPNVKLDSKGVRVLVRSVVDC</sequence>